<feature type="transmembrane region" description="Helical" evidence="8">
    <location>
        <begin position="18"/>
        <end position="36"/>
    </location>
</feature>
<dbReference type="Proteomes" id="UP000192468">
    <property type="component" value="Unassembled WGS sequence"/>
</dbReference>
<feature type="transmembrane region" description="Helical" evidence="8">
    <location>
        <begin position="290"/>
        <end position="309"/>
    </location>
</feature>
<reference evidence="10 11" key="1">
    <citation type="submission" date="2017-04" db="EMBL/GenBank/DDBJ databases">
        <authorList>
            <person name="Afonso C.L."/>
            <person name="Miller P.J."/>
            <person name="Scott M.A."/>
            <person name="Spackman E."/>
            <person name="Goraichik I."/>
            <person name="Dimitrov K.M."/>
            <person name="Suarez D.L."/>
            <person name="Swayne D.E."/>
        </authorList>
    </citation>
    <scope>NUCLEOTIDE SEQUENCE [LARGE SCALE GENOMIC DNA]</scope>
    <source>
        <strain evidence="10 11">DSM 12555</strain>
    </source>
</reference>
<evidence type="ECO:0000256" key="4">
    <source>
        <dbReference type="ARBA" id="ARBA00022475"/>
    </source>
</evidence>
<evidence type="ECO:0000256" key="1">
    <source>
        <dbReference type="ARBA" id="ARBA00004651"/>
    </source>
</evidence>
<feature type="domain" description="ABC transmembrane type-2" evidence="9">
    <location>
        <begin position="146"/>
        <end position="369"/>
    </location>
</feature>
<evidence type="ECO:0000256" key="2">
    <source>
        <dbReference type="ARBA" id="ARBA00007783"/>
    </source>
</evidence>
<comment type="subcellular location">
    <subcellularLocation>
        <location evidence="1 8">Cell membrane</location>
        <topology evidence="1 8">Multi-pass membrane protein</topology>
    </subcellularLocation>
</comment>
<dbReference type="EMBL" id="FWXH01000008">
    <property type="protein sequence ID" value="SMC24967.1"/>
    <property type="molecule type" value="Genomic_DNA"/>
</dbReference>
<evidence type="ECO:0000256" key="6">
    <source>
        <dbReference type="ARBA" id="ARBA00022989"/>
    </source>
</evidence>
<feature type="transmembrane region" description="Helical" evidence="8">
    <location>
        <begin position="182"/>
        <end position="201"/>
    </location>
</feature>
<keyword evidence="4 8" id="KW-1003">Cell membrane</keyword>
<evidence type="ECO:0000256" key="7">
    <source>
        <dbReference type="ARBA" id="ARBA00023136"/>
    </source>
</evidence>
<dbReference type="Pfam" id="PF12698">
    <property type="entry name" value="ABC2_membrane_3"/>
    <property type="match status" value="1"/>
</dbReference>
<feature type="transmembrane region" description="Helical" evidence="8">
    <location>
        <begin position="347"/>
        <end position="364"/>
    </location>
</feature>
<dbReference type="STRING" id="1121291.SAMN02745134_02317"/>
<dbReference type="AlphaFoldDB" id="A0A1W1XMB9"/>
<dbReference type="GO" id="GO:0140359">
    <property type="term" value="F:ABC-type transporter activity"/>
    <property type="evidence" value="ECO:0007669"/>
    <property type="project" value="InterPro"/>
</dbReference>
<gene>
    <name evidence="10" type="ORF">SAMN02745134_02317</name>
</gene>
<evidence type="ECO:0000256" key="3">
    <source>
        <dbReference type="ARBA" id="ARBA00022448"/>
    </source>
</evidence>
<feature type="transmembrane region" description="Helical" evidence="8">
    <location>
        <begin position="257"/>
        <end position="278"/>
    </location>
</feature>
<dbReference type="OrthoDB" id="266913at2"/>
<name>A0A1W1XMB9_9CLOT</name>
<dbReference type="InterPro" id="IPR013525">
    <property type="entry name" value="ABC2_TM"/>
</dbReference>
<keyword evidence="3 8" id="KW-0813">Transport</keyword>
<evidence type="ECO:0000256" key="8">
    <source>
        <dbReference type="RuleBase" id="RU361157"/>
    </source>
</evidence>
<feature type="transmembrane region" description="Helical" evidence="8">
    <location>
        <begin position="222"/>
        <end position="245"/>
    </location>
</feature>
<evidence type="ECO:0000256" key="5">
    <source>
        <dbReference type="ARBA" id="ARBA00022692"/>
    </source>
</evidence>
<dbReference type="InterPro" id="IPR000412">
    <property type="entry name" value="ABC_2_transport"/>
</dbReference>
<dbReference type="PANTHER" id="PTHR30294:SF45">
    <property type="entry name" value="LINEARMYCIN RESISTANCE PERMEASE PROTEIN LNRN"/>
    <property type="match status" value="1"/>
</dbReference>
<sequence>MTIFFNNLKRIFRKKTNLIIMFVVPIVAIVLIIKMMSASTTANLNIGLVDNSNTKLTAILKQSLEKQGTITVISKSQIKDMIINQTIDTAIVIPKDYTSDILSQKDSSKIQMYSIKGTSNASSVQYFVNSFTDAAKNIAKASNGDNTKFYNGLKDYQKGDFSREVKYTDGKMDSQEASSSTLGYLIMSMVYLSTMVTTLILKDKEYGVYNRLFASGVKSGKYMLECILSFIIVMVIQITAILSIMKYGFHSAIGPSIFNLFVVLALFGVASVALGVAICSNAKNLNQANATIGLVATPIVMLGGCFWPREIMGSTLQNISNFVPTTWAMDAVSKVISGSSLMDVSKQLGIILLFAVIFFVISIVRKVDVAN</sequence>
<evidence type="ECO:0000313" key="10">
    <source>
        <dbReference type="EMBL" id="SMC24967.1"/>
    </source>
</evidence>
<dbReference type="InterPro" id="IPR047817">
    <property type="entry name" value="ABC2_TM_bact-type"/>
</dbReference>
<dbReference type="PROSITE" id="PS51012">
    <property type="entry name" value="ABC_TM2"/>
    <property type="match status" value="1"/>
</dbReference>
<dbReference type="RefSeq" id="WP_084116148.1">
    <property type="nucleotide sequence ID" value="NZ_FWXH01000008.1"/>
</dbReference>
<evidence type="ECO:0000259" key="9">
    <source>
        <dbReference type="PROSITE" id="PS51012"/>
    </source>
</evidence>
<keyword evidence="7 8" id="KW-0472">Membrane</keyword>
<accession>A0A1W1XMB9</accession>
<dbReference type="GO" id="GO:0043190">
    <property type="term" value="C:ATP-binding cassette (ABC) transporter complex"/>
    <property type="evidence" value="ECO:0007669"/>
    <property type="project" value="InterPro"/>
</dbReference>
<dbReference type="PRINTS" id="PR00164">
    <property type="entry name" value="ABC2TRNSPORT"/>
</dbReference>
<dbReference type="InterPro" id="IPR051449">
    <property type="entry name" value="ABC-2_transporter_component"/>
</dbReference>
<comment type="similarity">
    <text evidence="2 8">Belongs to the ABC-2 integral membrane protein family.</text>
</comment>
<organism evidence="10 11">
    <name type="scientific">Clostridium acidisoli DSM 12555</name>
    <dbReference type="NCBI Taxonomy" id="1121291"/>
    <lineage>
        <taxon>Bacteria</taxon>
        <taxon>Bacillati</taxon>
        <taxon>Bacillota</taxon>
        <taxon>Clostridia</taxon>
        <taxon>Eubacteriales</taxon>
        <taxon>Clostridiaceae</taxon>
        <taxon>Clostridium</taxon>
    </lineage>
</organism>
<dbReference type="PANTHER" id="PTHR30294">
    <property type="entry name" value="MEMBRANE COMPONENT OF ABC TRANSPORTER YHHJ-RELATED"/>
    <property type="match status" value="1"/>
</dbReference>
<keyword evidence="6 8" id="KW-1133">Transmembrane helix</keyword>
<protein>
    <recommendedName>
        <fullName evidence="8">Transport permease protein</fullName>
    </recommendedName>
</protein>
<keyword evidence="11" id="KW-1185">Reference proteome</keyword>
<dbReference type="Gene3D" id="3.40.1710.10">
    <property type="entry name" value="abc type-2 transporter like domain"/>
    <property type="match status" value="1"/>
</dbReference>
<proteinExistence type="inferred from homology"/>
<keyword evidence="5 8" id="KW-0812">Transmembrane</keyword>
<evidence type="ECO:0000313" key="11">
    <source>
        <dbReference type="Proteomes" id="UP000192468"/>
    </source>
</evidence>